<feature type="region of interest" description="Disordered" evidence="1">
    <location>
        <begin position="96"/>
        <end position="197"/>
    </location>
</feature>
<protein>
    <submittedName>
        <fullName evidence="2">Uncharacterized protein</fullName>
    </submittedName>
</protein>
<evidence type="ECO:0000313" key="3">
    <source>
        <dbReference type="Proteomes" id="UP000758603"/>
    </source>
</evidence>
<feature type="compositionally biased region" description="Basic residues" evidence="1">
    <location>
        <begin position="161"/>
        <end position="175"/>
    </location>
</feature>
<feature type="compositionally biased region" description="Basic and acidic residues" evidence="1">
    <location>
        <begin position="176"/>
        <end position="197"/>
    </location>
</feature>
<reference evidence="2" key="1">
    <citation type="journal article" date="2021" name="Nat. Commun.">
        <title>Genetic determinants of endophytism in the Arabidopsis root mycobiome.</title>
        <authorList>
            <person name="Mesny F."/>
            <person name="Miyauchi S."/>
            <person name="Thiergart T."/>
            <person name="Pickel B."/>
            <person name="Atanasova L."/>
            <person name="Karlsson M."/>
            <person name="Huettel B."/>
            <person name="Barry K.W."/>
            <person name="Haridas S."/>
            <person name="Chen C."/>
            <person name="Bauer D."/>
            <person name="Andreopoulos W."/>
            <person name="Pangilinan J."/>
            <person name="LaButti K."/>
            <person name="Riley R."/>
            <person name="Lipzen A."/>
            <person name="Clum A."/>
            <person name="Drula E."/>
            <person name="Henrissat B."/>
            <person name="Kohler A."/>
            <person name="Grigoriev I.V."/>
            <person name="Martin F.M."/>
            <person name="Hacquard S."/>
        </authorList>
    </citation>
    <scope>NUCLEOTIDE SEQUENCE</scope>
    <source>
        <strain evidence="2">MPI-SDFR-AT-0073</strain>
    </source>
</reference>
<dbReference type="GeneID" id="70134881"/>
<dbReference type="EMBL" id="JAGPXC010000007">
    <property type="protein sequence ID" value="KAH6648605.1"/>
    <property type="molecule type" value="Genomic_DNA"/>
</dbReference>
<evidence type="ECO:0000256" key="1">
    <source>
        <dbReference type="SAM" id="MobiDB-lite"/>
    </source>
</evidence>
<proteinExistence type="predicted"/>
<dbReference type="AlphaFoldDB" id="A0A9P8ZSW0"/>
<name>A0A9P8ZSW0_9PEZI</name>
<dbReference type="OrthoDB" id="3438093at2759"/>
<sequence>MCIIEYLGYACGHSTVHVQRPCPLTTHLHTNPVCPNPAERPTQVHANCPTCARILHTRWVEIVTLEHQWMHERGTCGCDVVFPALQQPRVVGKVRLDRGSGDKNGSSNSDDPHVPQQGSRDGHGDDAPGATEYPPRCGPTGPDAQHTLHGPAGSSGENGSRGRRWQKRNRVKRKNQKDVQADLHARSKPKDVKEDSSIKSYPAKKPHALAWNSCVLSPLIEVSEPSSTGKPPKTTITVRLSSQYGAEWIPEHAALHAAGKCHCPVRFETYKPHMLTAEDIAEFAPDWKPDAPIRALQRASPRSTDVMIWRINEDASAAKQIDWPTKMEEFGFKSVAEAEAWLEATRAGATPSGALAEENFGQLPPGVPGMPIFDDLGNLQYPMIAYGYDPTQVMPMHTAHPPTASRERAWSLTQHESPATELSIAATPGQPIYHQHHGLALVGWPLGAGPEGGIENSHSPAWNMCQLSRPALKRCKSCPALENSRIRTP</sequence>
<gene>
    <name evidence="2" type="ORF">BKA67DRAFT_648618</name>
</gene>
<organism evidence="2 3">
    <name type="scientific">Truncatella angustata</name>
    <dbReference type="NCBI Taxonomy" id="152316"/>
    <lineage>
        <taxon>Eukaryota</taxon>
        <taxon>Fungi</taxon>
        <taxon>Dikarya</taxon>
        <taxon>Ascomycota</taxon>
        <taxon>Pezizomycotina</taxon>
        <taxon>Sordariomycetes</taxon>
        <taxon>Xylariomycetidae</taxon>
        <taxon>Amphisphaeriales</taxon>
        <taxon>Sporocadaceae</taxon>
        <taxon>Truncatella</taxon>
    </lineage>
</organism>
<dbReference type="RefSeq" id="XP_045955112.1">
    <property type="nucleotide sequence ID" value="XM_046105990.1"/>
</dbReference>
<dbReference type="Proteomes" id="UP000758603">
    <property type="component" value="Unassembled WGS sequence"/>
</dbReference>
<evidence type="ECO:0000313" key="2">
    <source>
        <dbReference type="EMBL" id="KAH6648605.1"/>
    </source>
</evidence>
<comment type="caution">
    <text evidence="2">The sequence shown here is derived from an EMBL/GenBank/DDBJ whole genome shotgun (WGS) entry which is preliminary data.</text>
</comment>
<keyword evidence="3" id="KW-1185">Reference proteome</keyword>
<accession>A0A9P8ZSW0</accession>